<reference evidence="7" key="2">
    <citation type="submission" date="2014-07" db="EMBL/GenBank/DDBJ databases">
        <authorList>
            <person name="Hull J."/>
        </authorList>
    </citation>
    <scope>NUCLEOTIDE SEQUENCE</scope>
</reference>
<gene>
    <name evidence="7" type="primary">VCP_0</name>
    <name evidence="9" type="synonym">VCP_1</name>
    <name evidence="8" type="synonym">VCP_2</name>
    <name evidence="7" type="ORF">CM83_86733</name>
    <name evidence="9" type="ORF">CM83_86735</name>
    <name evidence="8" type="ORF">CM83_86737</name>
</gene>
<dbReference type="SUPFAM" id="SSF53474">
    <property type="entry name" value="alpha/beta-Hydrolases"/>
    <property type="match status" value="1"/>
</dbReference>
<proteinExistence type="inferred from homology"/>
<dbReference type="GO" id="GO:0006508">
    <property type="term" value="P:proteolysis"/>
    <property type="evidence" value="ECO:0007669"/>
    <property type="project" value="UniProtKB-KW"/>
</dbReference>
<dbReference type="AlphaFoldDB" id="A0A0A9XDJ4"/>
<keyword evidence="5" id="KW-0378">Hydrolase</keyword>
<dbReference type="Pfam" id="PF00450">
    <property type="entry name" value="Peptidase_S10"/>
    <property type="match status" value="1"/>
</dbReference>
<dbReference type="Gene3D" id="3.40.50.1820">
    <property type="entry name" value="alpha/beta hydrolase"/>
    <property type="match status" value="1"/>
</dbReference>
<keyword evidence="2 7" id="KW-0121">Carboxypeptidase</keyword>
<dbReference type="GO" id="GO:0004185">
    <property type="term" value="F:serine-type carboxypeptidase activity"/>
    <property type="evidence" value="ECO:0007669"/>
    <property type="project" value="InterPro"/>
</dbReference>
<comment type="similarity">
    <text evidence="1">Belongs to the peptidase S10 family.</text>
</comment>
<evidence type="ECO:0000256" key="3">
    <source>
        <dbReference type="ARBA" id="ARBA00022670"/>
    </source>
</evidence>
<evidence type="ECO:0000256" key="5">
    <source>
        <dbReference type="ARBA" id="ARBA00022801"/>
    </source>
</evidence>
<evidence type="ECO:0000313" key="9">
    <source>
        <dbReference type="EMBL" id="JAG35497.1"/>
    </source>
</evidence>
<name>A0A0A9XDJ4_LYGHE</name>
<reference evidence="7" key="1">
    <citation type="journal article" date="2014" name="PLoS ONE">
        <title>Transcriptome-Based Identification of ABC Transporters in the Western Tarnished Plant Bug Lygus hesperus.</title>
        <authorList>
            <person name="Hull J.J."/>
            <person name="Chaney K."/>
            <person name="Geib S.M."/>
            <person name="Fabrick J.A."/>
            <person name="Brent C.S."/>
            <person name="Walsh D."/>
            <person name="Lavine L.C."/>
        </authorList>
    </citation>
    <scope>NUCLEOTIDE SEQUENCE</scope>
</reference>
<feature type="non-terminal residue" evidence="7">
    <location>
        <position position="1"/>
    </location>
</feature>
<sequence length="474" mass="54230">RPSVVCGVLVVMMMEQFIRVILKCSVLCSFITAAVAGDVPPCGLPLYLTPLIRSGNLTGARAESRSNPLKGNITSFSGFLTVNDRYNSNLFFWYFVAETNPTKAPVILWLQGGPGTSALSGVFNDNGPFYVKLHRGLKQRKYYWSQIAHMIYIDSPIGTGFSFTDNRAGYARNANQIADNLYESLLQYFAVFQELRFNDFYIVGESYGAKFATMLAYKIDLMNPRSLLKINLKGIALQNAVYDPANMMIYSDYLYQIGLVDAKGKTQLQQQETRISNLMSQRKYIDAFRFFDAMIGGEMSQWKTSFQNLTYYNLYYNFLHFKEDTPYGSYKEYIKKDVVRHSLHVGNLTFHLDQNVKLLLVNDLMASVKSTIESLLEKYRIMFYVGQMDIIVNYPLIVNAIKKLRWSGALQYDKEPRKVWKVDDSIAGYSKSVKKFTEILVLNAGHRVSYDQPKRALDMIKRFVTGQPFTAEQD</sequence>
<dbReference type="PANTHER" id="PTHR11802">
    <property type="entry name" value="SERINE PROTEASE FAMILY S10 SERINE CARBOXYPEPTIDASE"/>
    <property type="match status" value="1"/>
</dbReference>
<dbReference type="EMBL" id="GBHO01008399">
    <property type="protein sequence ID" value="JAG35205.1"/>
    <property type="molecule type" value="Transcribed_RNA"/>
</dbReference>
<keyword evidence="6" id="KW-0325">Glycoprotein</keyword>
<accession>A0A0A9XDJ4</accession>
<evidence type="ECO:0000256" key="2">
    <source>
        <dbReference type="ARBA" id="ARBA00022645"/>
    </source>
</evidence>
<evidence type="ECO:0000313" key="7">
    <source>
        <dbReference type="EMBL" id="JAG18802.1"/>
    </source>
</evidence>
<evidence type="ECO:0000256" key="4">
    <source>
        <dbReference type="ARBA" id="ARBA00022729"/>
    </source>
</evidence>
<protein>
    <submittedName>
        <fullName evidence="7">Venom serine carboxypeptidase</fullName>
    </submittedName>
</protein>
<dbReference type="PRINTS" id="PR00724">
    <property type="entry name" value="CRBOXYPTASEC"/>
</dbReference>
<keyword evidence="3" id="KW-0645">Protease</keyword>
<dbReference type="PANTHER" id="PTHR11802:SF472">
    <property type="entry name" value="SERINE CARBOXYPEPTIDASE CPVL-RELATED"/>
    <property type="match status" value="1"/>
</dbReference>
<evidence type="ECO:0000256" key="1">
    <source>
        <dbReference type="ARBA" id="ARBA00009431"/>
    </source>
</evidence>
<keyword evidence="4" id="KW-0732">Signal</keyword>
<dbReference type="EMBL" id="GBHO01024802">
    <property type="protein sequence ID" value="JAG18802.1"/>
    <property type="molecule type" value="Transcribed_RNA"/>
</dbReference>
<dbReference type="EMBL" id="GBHO01008107">
    <property type="protein sequence ID" value="JAG35497.1"/>
    <property type="molecule type" value="Transcribed_RNA"/>
</dbReference>
<dbReference type="InterPro" id="IPR029058">
    <property type="entry name" value="AB_hydrolase_fold"/>
</dbReference>
<organism evidence="7">
    <name type="scientific">Lygus hesperus</name>
    <name type="common">Western plant bug</name>
    <dbReference type="NCBI Taxonomy" id="30085"/>
    <lineage>
        <taxon>Eukaryota</taxon>
        <taxon>Metazoa</taxon>
        <taxon>Ecdysozoa</taxon>
        <taxon>Arthropoda</taxon>
        <taxon>Hexapoda</taxon>
        <taxon>Insecta</taxon>
        <taxon>Pterygota</taxon>
        <taxon>Neoptera</taxon>
        <taxon>Paraneoptera</taxon>
        <taxon>Hemiptera</taxon>
        <taxon>Heteroptera</taxon>
        <taxon>Panheteroptera</taxon>
        <taxon>Cimicomorpha</taxon>
        <taxon>Miridae</taxon>
        <taxon>Mirini</taxon>
        <taxon>Lygus</taxon>
    </lineage>
</organism>
<evidence type="ECO:0000256" key="6">
    <source>
        <dbReference type="ARBA" id="ARBA00023180"/>
    </source>
</evidence>
<evidence type="ECO:0000313" key="8">
    <source>
        <dbReference type="EMBL" id="JAG35205.1"/>
    </source>
</evidence>
<dbReference type="InterPro" id="IPR001563">
    <property type="entry name" value="Peptidase_S10"/>
</dbReference>